<proteinExistence type="predicted"/>
<protein>
    <recommendedName>
        <fullName evidence="3">Membrane dipeptidase (Peptidase family M19)</fullName>
    </recommendedName>
</protein>
<name>A0A173WL66_9FIRM</name>
<dbReference type="EMBL" id="CYZK01000001">
    <property type="protein sequence ID" value="CUN40222.1"/>
    <property type="molecule type" value="Genomic_DNA"/>
</dbReference>
<sequence length="54" mass="6395">MKYIIDAHFDLLTDVAVRRKNGVPDMKEHNYSDERISLLAGKNWLYAFEKILKK</sequence>
<dbReference type="RefSeq" id="WP_156339387.1">
    <property type="nucleotide sequence ID" value="NZ_CYZK01000001.1"/>
</dbReference>
<reference evidence="1 2" key="1">
    <citation type="submission" date="2015-09" db="EMBL/GenBank/DDBJ databases">
        <authorList>
            <consortium name="Pathogen Informatics"/>
        </authorList>
    </citation>
    <scope>NUCLEOTIDE SEQUENCE [LARGE SCALE GENOMIC DNA]</scope>
    <source>
        <strain evidence="1 2">2789STDY5834866</strain>
    </source>
</reference>
<organism evidence="1 2">
    <name type="scientific">Coprococcus comes</name>
    <dbReference type="NCBI Taxonomy" id="410072"/>
    <lineage>
        <taxon>Bacteria</taxon>
        <taxon>Bacillati</taxon>
        <taxon>Bacillota</taxon>
        <taxon>Clostridia</taxon>
        <taxon>Lachnospirales</taxon>
        <taxon>Lachnospiraceae</taxon>
        <taxon>Coprococcus</taxon>
    </lineage>
</organism>
<dbReference type="Proteomes" id="UP000095362">
    <property type="component" value="Unassembled WGS sequence"/>
</dbReference>
<accession>A0A173WL66</accession>
<dbReference type="AlphaFoldDB" id="A0A173WL66"/>
<gene>
    <name evidence="1" type="ORF">ERS852481_00068</name>
</gene>
<evidence type="ECO:0000313" key="1">
    <source>
        <dbReference type="EMBL" id="CUN40222.1"/>
    </source>
</evidence>
<evidence type="ECO:0000313" key="2">
    <source>
        <dbReference type="Proteomes" id="UP000095362"/>
    </source>
</evidence>
<evidence type="ECO:0008006" key="3">
    <source>
        <dbReference type="Google" id="ProtNLM"/>
    </source>
</evidence>